<dbReference type="Gene3D" id="1.20.1060.10">
    <property type="entry name" value="Taq DNA Polymerase, Chain T, domain 4"/>
    <property type="match status" value="1"/>
</dbReference>
<dbReference type="PANTHER" id="PTHR10133">
    <property type="entry name" value="DNA POLYMERASE I"/>
    <property type="match status" value="1"/>
</dbReference>
<evidence type="ECO:0000259" key="7">
    <source>
        <dbReference type="SMART" id="SM00482"/>
    </source>
</evidence>
<dbReference type="EC" id="2.7.7.7" evidence="1"/>
<evidence type="ECO:0000256" key="5">
    <source>
        <dbReference type="ARBA" id="ARBA00049244"/>
    </source>
</evidence>
<dbReference type="PANTHER" id="PTHR10133:SF62">
    <property type="entry name" value="DNA POLYMERASE THETA"/>
    <property type="match status" value="1"/>
</dbReference>
<evidence type="ECO:0000256" key="3">
    <source>
        <dbReference type="ARBA" id="ARBA00022695"/>
    </source>
</evidence>
<dbReference type="AlphaFoldDB" id="A0AAE0BLJ1"/>
<evidence type="ECO:0000256" key="4">
    <source>
        <dbReference type="ARBA" id="ARBA00022932"/>
    </source>
</evidence>
<evidence type="ECO:0000256" key="6">
    <source>
        <dbReference type="SAM" id="MobiDB-lite"/>
    </source>
</evidence>
<dbReference type="Gene3D" id="1.10.150.20">
    <property type="entry name" value="5' to 3' exonuclease, C-terminal subdomain"/>
    <property type="match status" value="1"/>
</dbReference>
<feature type="non-terminal residue" evidence="8">
    <location>
        <position position="1"/>
    </location>
</feature>
<organism evidence="8 9">
    <name type="scientific">Cymbomonas tetramitiformis</name>
    <dbReference type="NCBI Taxonomy" id="36881"/>
    <lineage>
        <taxon>Eukaryota</taxon>
        <taxon>Viridiplantae</taxon>
        <taxon>Chlorophyta</taxon>
        <taxon>Pyramimonadophyceae</taxon>
        <taxon>Pyramimonadales</taxon>
        <taxon>Pyramimonadaceae</taxon>
        <taxon>Cymbomonas</taxon>
    </lineage>
</organism>
<dbReference type="GO" id="GO:0006302">
    <property type="term" value="P:double-strand break repair"/>
    <property type="evidence" value="ECO:0007669"/>
    <property type="project" value="TreeGrafter"/>
</dbReference>
<comment type="catalytic activity">
    <reaction evidence="5">
        <text>DNA(n) + a 2'-deoxyribonucleoside 5'-triphosphate = DNA(n+1) + diphosphate</text>
        <dbReference type="Rhea" id="RHEA:22508"/>
        <dbReference type="Rhea" id="RHEA-COMP:17339"/>
        <dbReference type="Rhea" id="RHEA-COMP:17340"/>
        <dbReference type="ChEBI" id="CHEBI:33019"/>
        <dbReference type="ChEBI" id="CHEBI:61560"/>
        <dbReference type="ChEBI" id="CHEBI:173112"/>
        <dbReference type="EC" id="2.7.7.7"/>
    </reaction>
</comment>
<dbReference type="SMART" id="SM00482">
    <property type="entry name" value="POLAc"/>
    <property type="match status" value="1"/>
</dbReference>
<keyword evidence="3" id="KW-0548">Nucleotidyltransferase</keyword>
<dbReference type="InterPro" id="IPR019760">
    <property type="entry name" value="DNA-dir_DNA_pol_A_CS"/>
</dbReference>
<dbReference type="InterPro" id="IPR002298">
    <property type="entry name" value="DNA_polymerase_A"/>
</dbReference>
<evidence type="ECO:0000256" key="1">
    <source>
        <dbReference type="ARBA" id="ARBA00012417"/>
    </source>
</evidence>
<evidence type="ECO:0000256" key="2">
    <source>
        <dbReference type="ARBA" id="ARBA00022679"/>
    </source>
</evidence>
<comment type="caution">
    <text evidence="8">The sequence shown here is derived from an EMBL/GenBank/DDBJ whole genome shotgun (WGS) entry which is preliminary data.</text>
</comment>
<keyword evidence="9" id="KW-1185">Reference proteome</keyword>
<dbReference type="FunFam" id="1.10.150.20:FF:000002">
    <property type="entry name" value="DNA polymerase I"/>
    <property type="match status" value="1"/>
</dbReference>
<reference evidence="8 9" key="1">
    <citation type="journal article" date="2015" name="Genome Biol. Evol.">
        <title>Comparative Genomics of a Bacterivorous Green Alga Reveals Evolutionary Causalities and Consequences of Phago-Mixotrophic Mode of Nutrition.</title>
        <authorList>
            <person name="Burns J.A."/>
            <person name="Paasch A."/>
            <person name="Narechania A."/>
            <person name="Kim E."/>
        </authorList>
    </citation>
    <scope>NUCLEOTIDE SEQUENCE [LARGE SCALE GENOMIC DNA]</scope>
    <source>
        <strain evidence="8 9">PLY_AMNH</strain>
    </source>
</reference>
<dbReference type="PROSITE" id="PS00447">
    <property type="entry name" value="DNA_POLYMERASE_A"/>
    <property type="match status" value="1"/>
</dbReference>
<dbReference type="InterPro" id="IPR043502">
    <property type="entry name" value="DNA/RNA_pol_sf"/>
</dbReference>
<dbReference type="GO" id="GO:0003887">
    <property type="term" value="F:DNA-directed DNA polymerase activity"/>
    <property type="evidence" value="ECO:0007669"/>
    <property type="project" value="UniProtKB-KW"/>
</dbReference>
<feature type="region of interest" description="Disordered" evidence="6">
    <location>
        <begin position="458"/>
        <end position="477"/>
    </location>
</feature>
<gene>
    <name evidence="8" type="ORF">CYMTET_51288</name>
</gene>
<evidence type="ECO:0000313" key="8">
    <source>
        <dbReference type="EMBL" id="KAK3238726.1"/>
    </source>
</evidence>
<feature type="compositionally biased region" description="Basic and acidic residues" evidence="6">
    <location>
        <begin position="466"/>
        <end position="477"/>
    </location>
</feature>
<dbReference type="PRINTS" id="PR00868">
    <property type="entry name" value="DNAPOLI"/>
</dbReference>
<dbReference type="GO" id="GO:0006261">
    <property type="term" value="P:DNA-templated DNA replication"/>
    <property type="evidence" value="ECO:0007669"/>
    <property type="project" value="InterPro"/>
</dbReference>
<evidence type="ECO:0000313" key="9">
    <source>
        <dbReference type="Proteomes" id="UP001190700"/>
    </source>
</evidence>
<dbReference type="EMBL" id="LGRX02034126">
    <property type="protein sequence ID" value="KAK3238726.1"/>
    <property type="molecule type" value="Genomic_DNA"/>
</dbReference>
<dbReference type="GO" id="GO:0003677">
    <property type="term" value="F:DNA binding"/>
    <property type="evidence" value="ECO:0007669"/>
    <property type="project" value="InterPro"/>
</dbReference>
<keyword evidence="2" id="KW-0808">Transferase</keyword>
<sequence>LNAIPHKLEVAGLQRLSAIPHKLEVAGLQRLSAIPTSRAISKAHAEEKVASALYDKLAMPKPSRIQQGAAKQLTTKDEARFPLELCPWLSFGQCGVSFLGGERACGRVLQQLCKYHPLPGVVLEYRTVQKILGTYVEPLLNKVHRDSSAPGASSIHCQWHNTHTATGRLSSSNPNLQAMPKFTLQGRCTEGSGSEVNVCVRDAFVAREGYIMLAADYSQIELRMLAHCSQDPGLVQLLRQAGATGDVFSHLWNTSRGLMPGTPVDQSDREKAKRTVYGIIYGQGPSGLASKLGVSVEAASSLIGDLYRLFPRMKAFLQFVRTRAQQEGCTVVCSGRRRPLPNIRSSNSKLQAEAERQAVNTVFQGSAADLMKRAMLQWWKEIGTTEGVRLVAQIHDELLVECPEARLFKVAHATKIVMEHADKLHVPLVVNLSSGHSWGRLKPLDLDSRPEIDGIVQSTRHPGHPQQHEHMHYKPSF</sequence>
<protein>
    <recommendedName>
        <fullName evidence="1">DNA-directed DNA polymerase</fullName>
        <ecNumber evidence="1">2.7.7.7</ecNumber>
    </recommendedName>
</protein>
<dbReference type="CDD" id="cd08638">
    <property type="entry name" value="DNA_pol_A_theta"/>
    <property type="match status" value="1"/>
</dbReference>
<accession>A0AAE0BLJ1</accession>
<keyword evidence="4" id="KW-0239">DNA-directed DNA polymerase</keyword>
<proteinExistence type="predicted"/>
<dbReference type="InterPro" id="IPR001098">
    <property type="entry name" value="DNA-dir_DNA_pol_A_palm_dom"/>
</dbReference>
<dbReference type="Gene3D" id="3.30.70.370">
    <property type="match status" value="1"/>
</dbReference>
<dbReference type="SUPFAM" id="SSF56672">
    <property type="entry name" value="DNA/RNA polymerases"/>
    <property type="match status" value="1"/>
</dbReference>
<name>A0AAE0BLJ1_9CHLO</name>
<feature type="domain" description="DNA-directed DNA polymerase family A palm" evidence="7">
    <location>
        <begin position="197"/>
        <end position="406"/>
    </location>
</feature>
<dbReference type="Pfam" id="PF00476">
    <property type="entry name" value="DNA_pol_A"/>
    <property type="match status" value="1"/>
</dbReference>
<dbReference type="Proteomes" id="UP001190700">
    <property type="component" value="Unassembled WGS sequence"/>
</dbReference>